<evidence type="ECO:0000313" key="2">
    <source>
        <dbReference type="EMBL" id="MCY9550055.1"/>
    </source>
</evidence>
<keyword evidence="3" id="KW-1185">Reference proteome</keyword>
<organism evidence="2 3">
    <name type="scientific">Lysinibacillus xylanilyticus</name>
    <dbReference type="NCBI Taxonomy" id="582475"/>
    <lineage>
        <taxon>Bacteria</taxon>
        <taxon>Bacillati</taxon>
        <taxon>Bacillota</taxon>
        <taxon>Bacilli</taxon>
        <taxon>Bacillales</taxon>
        <taxon>Bacillaceae</taxon>
        <taxon>Lysinibacillus</taxon>
    </lineage>
</organism>
<accession>A0ABT4EWQ5</accession>
<feature type="domain" description="YhfM-like" evidence="1">
    <location>
        <begin position="48"/>
        <end position="132"/>
    </location>
</feature>
<comment type="caution">
    <text evidence="2">The sequence shown here is derived from an EMBL/GenBank/DDBJ whole genome shotgun (WGS) entry which is preliminary data.</text>
</comment>
<dbReference type="Pfam" id="PF26353">
    <property type="entry name" value="YhfM"/>
    <property type="match status" value="1"/>
</dbReference>
<evidence type="ECO:0000259" key="1">
    <source>
        <dbReference type="Pfam" id="PF26353"/>
    </source>
</evidence>
<reference evidence="2 3" key="1">
    <citation type="submission" date="2022-05" db="EMBL/GenBank/DDBJ databases">
        <title>Genome Sequencing of Bee-Associated Microbes.</title>
        <authorList>
            <person name="Dunlap C."/>
        </authorList>
    </citation>
    <scope>NUCLEOTIDE SEQUENCE [LARGE SCALE GENOMIC DNA]</scope>
    <source>
        <strain evidence="2 3">NRRL BD-083</strain>
    </source>
</reference>
<proteinExistence type="predicted"/>
<dbReference type="PROSITE" id="PS51257">
    <property type="entry name" value="PROKAR_LIPOPROTEIN"/>
    <property type="match status" value="1"/>
</dbReference>
<evidence type="ECO:0000313" key="3">
    <source>
        <dbReference type="Proteomes" id="UP001527052"/>
    </source>
</evidence>
<name>A0ABT4EWQ5_9BACI</name>
<dbReference type="Proteomes" id="UP001527052">
    <property type="component" value="Unassembled WGS sequence"/>
</dbReference>
<protein>
    <recommendedName>
        <fullName evidence="1">YhfM-like domain-containing protein</fullName>
    </recommendedName>
</protein>
<dbReference type="RefSeq" id="WP_268639931.1">
    <property type="nucleotide sequence ID" value="NZ_JAMDLZ010000077.1"/>
</dbReference>
<sequence>MKKLFITFVLLILVGCNGEEKTEVKTFEFAGEIRKINVIGQGTNAGLIRREIENDVKINVIKNAMQNAIILSGPHTDEGPLYELEVIYENGSKDRIDLWYYANAKKGRFYINSMYSLNEETIPVLIELFESYKAVM</sequence>
<dbReference type="InterPro" id="IPR058780">
    <property type="entry name" value="YhfM-like_dom"/>
</dbReference>
<dbReference type="EMBL" id="JAMDLZ010000077">
    <property type="protein sequence ID" value="MCY9550055.1"/>
    <property type="molecule type" value="Genomic_DNA"/>
</dbReference>
<gene>
    <name evidence="2" type="ORF">M5W82_24615</name>
</gene>